<organism evidence="5 6">
    <name type="scientific">Corynebacterium meitnerae</name>
    <dbReference type="NCBI Taxonomy" id="2913498"/>
    <lineage>
        <taxon>Bacteria</taxon>
        <taxon>Bacillati</taxon>
        <taxon>Actinomycetota</taxon>
        <taxon>Actinomycetes</taxon>
        <taxon>Mycobacteriales</taxon>
        <taxon>Corynebacteriaceae</taxon>
        <taxon>Corynebacterium</taxon>
    </lineage>
</organism>
<dbReference type="InterPro" id="IPR024072">
    <property type="entry name" value="DHFR-like_dom_sf"/>
</dbReference>
<keyword evidence="3" id="KW-0560">Oxidoreductase</keyword>
<dbReference type="InterPro" id="IPR002734">
    <property type="entry name" value="RibDG_C"/>
</dbReference>
<dbReference type="Pfam" id="PF01872">
    <property type="entry name" value="RibD_C"/>
    <property type="match status" value="1"/>
</dbReference>
<comment type="caution">
    <text evidence="5">The sequence shown here is derived from an EMBL/GenBank/DDBJ whole genome shotgun (WGS) entry which is preliminary data.</text>
</comment>
<dbReference type="Proteomes" id="UP001146468">
    <property type="component" value="Unassembled WGS sequence"/>
</dbReference>
<evidence type="ECO:0000313" key="6">
    <source>
        <dbReference type="Proteomes" id="UP001146468"/>
    </source>
</evidence>
<sequence>MNHTVNTIVGPATAQEEVRAVAITTLFGSFTTAGTSGALGNETDAAVLQGLREWADVILVGSGTVKAEDYGPSDTPMAVVSGSLDFDTTTKLFSGTPPIIVAPRESLTDPALAPRRKALEAVGCDVVEGGGVPEVVDKLRAMGFGRIVCEGGPSLYAEMFKHSLIDVLHLTLDPHINGEPAGLVGDITERFALEEAVTDRGYLFTRYRRVQQGC</sequence>
<dbReference type="PANTHER" id="PTHR38011">
    <property type="entry name" value="DIHYDROFOLATE REDUCTASE FAMILY PROTEIN (AFU_ORTHOLOGUE AFUA_8G06820)"/>
    <property type="match status" value="1"/>
</dbReference>
<dbReference type="InterPro" id="IPR050765">
    <property type="entry name" value="Riboflavin_Biosynth_HTPR"/>
</dbReference>
<evidence type="ECO:0000256" key="2">
    <source>
        <dbReference type="ARBA" id="ARBA00022857"/>
    </source>
</evidence>
<dbReference type="EMBL" id="JAKMUS010000013">
    <property type="protein sequence ID" value="MCZ9294469.1"/>
    <property type="molecule type" value="Genomic_DNA"/>
</dbReference>
<keyword evidence="2" id="KW-0521">NADP</keyword>
<evidence type="ECO:0000256" key="1">
    <source>
        <dbReference type="ARBA" id="ARBA00005104"/>
    </source>
</evidence>
<evidence type="ECO:0000259" key="4">
    <source>
        <dbReference type="Pfam" id="PF01872"/>
    </source>
</evidence>
<protein>
    <submittedName>
        <fullName evidence="5">Dihydrofolate reductase family protein</fullName>
    </submittedName>
</protein>
<dbReference type="Gene3D" id="3.40.430.10">
    <property type="entry name" value="Dihydrofolate Reductase, subunit A"/>
    <property type="match status" value="1"/>
</dbReference>
<feature type="domain" description="Bacterial bifunctional deaminase-reductase C-terminal" evidence="4">
    <location>
        <begin position="18"/>
        <end position="186"/>
    </location>
</feature>
<dbReference type="AlphaFoldDB" id="A0A9X3RJH8"/>
<dbReference type="GO" id="GO:0009231">
    <property type="term" value="P:riboflavin biosynthetic process"/>
    <property type="evidence" value="ECO:0007669"/>
    <property type="project" value="InterPro"/>
</dbReference>
<evidence type="ECO:0000313" key="5">
    <source>
        <dbReference type="EMBL" id="MCZ9294469.1"/>
    </source>
</evidence>
<evidence type="ECO:0000256" key="3">
    <source>
        <dbReference type="ARBA" id="ARBA00023002"/>
    </source>
</evidence>
<dbReference type="RefSeq" id="WP_269965891.1">
    <property type="nucleotide sequence ID" value="NZ_JAKMUS010000013.1"/>
</dbReference>
<comment type="pathway">
    <text evidence="1">Cofactor biosynthesis; riboflavin biosynthesis.</text>
</comment>
<dbReference type="SUPFAM" id="SSF53597">
    <property type="entry name" value="Dihydrofolate reductase-like"/>
    <property type="match status" value="1"/>
</dbReference>
<keyword evidence="6" id="KW-1185">Reference proteome</keyword>
<reference evidence="5" key="1">
    <citation type="submission" date="2022-02" db="EMBL/GenBank/DDBJ databases">
        <title>Corynebacterium sp. from urogenital microbiome.</title>
        <authorList>
            <person name="Cappelli E.A."/>
            <person name="Ribeiro T.G."/>
            <person name="Peixe L."/>
        </authorList>
    </citation>
    <scope>NUCLEOTIDE SEQUENCE</scope>
    <source>
        <strain evidence="5">C8Ua_172</strain>
    </source>
</reference>
<dbReference type="GO" id="GO:0008703">
    <property type="term" value="F:5-amino-6-(5-phosphoribosylamino)uracil reductase activity"/>
    <property type="evidence" value="ECO:0007669"/>
    <property type="project" value="InterPro"/>
</dbReference>
<proteinExistence type="predicted"/>
<dbReference type="PANTHER" id="PTHR38011:SF7">
    <property type="entry name" value="2,5-DIAMINO-6-RIBOSYLAMINO-4(3H)-PYRIMIDINONE 5'-PHOSPHATE REDUCTASE"/>
    <property type="match status" value="1"/>
</dbReference>
<name>A0A9X3RJH8_9CORY</name>
<accession>A0A9X3RJH8</accession>
<gene>
    <name evidence="5" type="ORF">L8U60_08230</name>
</gene>